<protein>
    <recommendedName>
        <fullName evidence="3">Sporadically distributed protein, TIGR04141 family</fullName>
    </recommendedName>
</protein>
<accession>A0A0P9J996</accession>
<dbReference type="PATRIC" id="fig|251702.3.peg.5649"/>
<organism evidence="1 2">
    <name type="scientific">Pseudomonas syringae pv. antirrhini</name>
    <dbReference type="NCBI Taxonomy" id="251702"/>
    <lineage>
        <taxon>Bacteria</taxon>
        <taxon>Pseudomonadati</taxon>
        <taxon>Pseudomonadota</taxon>
        <taxon>Gammaproteobacteria</taxon>
        <taxon>Pseudomonadales</taxon>
        <taxon>Pseudomonadaceae</taxon>
        <taxon>Pseudomonas</taxon>
    </lineage>
</organism>
<comment type="caution">
    <text evidence="1">The sequence shown here is derived from an EMBL/GenBank/DDBJ whole genome shotgun (WGS) entry which is preliminary data.</text>
</comment>
<evidence type="ECO:0000313" key="1">
    <source>
        <dbReference type="EMBL" id="KPW43544.1"/>
    </source>
</evidence>
<dbReference type="Proteomes" id="UP000050425">
    <property type="component" value="Unassembled WGS sequence"/>
</dbReference>
<reference evidence="1 2" key="1">
    <citation type="submission" date="2015-09" db="EMBL/GenBank/DDBJ databases">
        <title>Genome announcement of multiple Pseudomonas syringae strains.</title>
        <authorList>
            <person name="Thakur S."/>
            <person name="Wang P.W."/>
            <person name="Gong Y."/>
            <person name="Weir B.S."/>
            <person name="Guttman D.S."/>
        </authorList>
    </citation>
    <scope>NUCLEOTIDE SEQUENCE [LARGE SCALE GENOMIC DNA]</scope>
    <source>
        <strain evidence="1 2">ICMP4303</strain>
    </source>
</reference>
<dbReference type="NCBIfam" id="TIGR04141">
    <property type="entry name" value="TIGR04141 family sporadically distributed protein"/>
    <property type="match status" value="1"/>
</dbReference>
<dbReference type="InterPro" id="IPR026487">
    <property type="entry name" value="CHP04141"/>
</dbReference>
<dbReference type="Pfam" id="PF19614">
    <property type="entry name" value="DUF6119"/>
    <property type="match status" value="1"/>
</dbReference>
<dbReference type="AlphaFoldDB" id="A0A0P9J996"/>
<evidence type="ECO:0008006" key="3">
    <source>
        <dbReference type="Google" id="ProtNLM"/>
    </source>
</evidence>
<name>A0A0P9J996_9PSED</name>
<sequence length="554" mass="61940">MPGKKYRHLNIFLKKPEVTYSGFAELLAADKDVVAYETASSLDLNGVLYVKRATEKKPNWSDIADEIAGQTVTDIGNKSSSAVLFIRVDNDVFAIAFGYGRHLINLSFFVQDFGLKTALNTLDHESLRSVDIHTLDDQPVQKKSQATRDSEISVFGIDISKDILRAVTGTPKIGVEFKNISGGDSMFSFGIEMEIHDLVDIARTLKSQYQKNDYKDNFLWVDNVRKVKEKSRVDYFDAILLAAIKARDANIVLTLPEIEKWDSIAGFSFTRTKSNQTPTISTDLYLANIDTTKVSIESIKRDQLHVFDIHDNEFSHSIYKCIYYEVAETNKTTMIFGGAWYEIDNSFLGRTNASLAQIAVSPLRFPQIHTWEESNKSKIEAEGDYNIRAAQAHSYYLLDKRLIKSNKSTSSVELCDLLTSAKQFIHVKHRKGGSAGLSHLFAQGSVAAEILLGDRDFRKSARKVLATLGNAARDLVPIDNFKSSDYEVVFLILGDEPSTVKDNLPFFSKVNLVHAYDNLSQRGFSVSISAASKIERPQTNPQLISKALGLTNIN</sequence>
<proteinExistence type="predicted"/>
<dbReference type="RefSeq" id="WP_057419244.1">
    <property type="nucleotide sequence ID" value="NZ_LJPT01000176.1"/>
</dbReference>
<dbReference type="EMBL" id="LJPT01000176">
    <property type="protein sequence ID" value="KPW43544.1"/>
    <property type="molecule type" value="Genomic_DNA"/>
</dbReference>
<gene>
    <name evidence="1" type="ORF">ALO88_04256</name>
</gene>
<evidence type="ECO:0000313" key="2">
    <source>
        <dbReference type="Proteomes" id="UP000050425"/>
    </source>
</evidence>